<protein>
    <submittedName>
        <fullName evidence="1">Uncharacterized protein</fullName>
    </submittedName>
</protein>
<evidence type="ECO:0000313" key="2">
    <source>
        <dbReference type="Proteomes" id="UP000596742"/>
    </source>
</evidence>
<sequence length="218" mass="25272">MKKLDDLEEKLLFELETQHGKCRSDLSKLLNRLKNSERNLNCLHEQTSQLKSFASEIQLFLGTRQISERVSKEVESVKERINLPFKEAKVDQAQIQLRVAEMKTIKNIRLKLKKRFEVNKQGLMTYLSGCTMLSNGNVLIADYVHVGENVIKEYSEDGKHIRDIPCSDSPFDLTVIDHDRIAVTYGNKYIEILNLKNDKVEKKVKFDKECYGISYQNS</sequence>
<comment type="caution">
    <text evidence="1">The sequence shown here is derived from an EMBL/GenBank/DDBJ whole genome shotgun (WGS) entry which is preliminary data.</text>
</comment>
<dbReference type="SUPFAM" id="SSF63829">
    <property type="entry name" value="Calcium-dependent phosphotriesterase"/>
    <property type="match status" value="1"/>
</dbReference>
<dbReference type="InterPro" id="IPR011042">
    <property type="entry name" value="6-blade_b-propeller_TolB-like"/>
</dbReference>
<gene>
    <name evidence="1" type="ORF">MGAL_10B055224</name>
</gene>
<dbReference type="Gene3D" id="2.120.10.30">
    <property type="entry name" value="TolB, C-terminal domain"/>
    <property type="match status" value="1"/>
</dbReference>
<dbReference type="EMBL" id="UYJE01006833">
    <property type="protein sequence ID" value="VDI49499.1"/>
    <property type="molecule type" value="Genomic_DNA"/>
</dbReference>
<reference evidence="1" key="1">
    <citation type="submission" date="2018-11" db="EMBL/GenBank/DDBJ databases">
        <authorList>
            <person name="Alioto T."/>
            <person name="Alioto T."/>
        </authorList>
    </citation>
    <scope>NUCLEOTIDE SEQUENCE</scope>
</reference>
<keyword evidence="2" id="KW-1185">Reference proteome</keyword>
<dbReference type="AlphaFoldDB" id="A0A8B6FFT8"/>
<name>A0A8B6FFT8_MYTGA</name>
<dbReference type="OrthoDB" id="6101884at2759"/>
<evidence type="ECO:0000313" key="1">
    <source>
        <dbReference type="EMBL" id="VDI49499.1"/>
    </source>
</evidence>
<proteinExistence type="predicted"/>
<accession>A0A8B6FFT8</accession>
<dbReference type="Proteomes" id="UP000596742">
    <property type="component" value="Unassembled WGS sequence"/>
</dbReference>
<organism evidence="1 2">
    <name type="scientific">Mytilus galloprovincialis</name>
    <name type="common">Mediterranean mussel</name>
    <dbReference type="NCBI Taxonomy" id="29158"/>
    <lineage>
        <taxon>Eukaryota</taxon>
        <taxon>Metazoa</taxon>
        <taxon>Spiralia</taxon>
        <taxon>Lophotrochozoa</taxon>
        <taxon>Mollusca</taxon>
        <taxon>Bivalvia</taxon>
        <taxon>Autobranchia</taxon>
        <taxon>Pteriomorphia</taxon>
        <taxon>Mytilida</taxon>
        <taxon>Mytiloidea</taxon>
        <taxon>Mytilidae</taxon>
        <taxon>Mytilinae</taxon>
        <taxon>Mytilus</taxon>
    </lineage>
</organism>